<dbReference type="GO" id="GO:0044539">
    <property type="term" value="P:long-chain fatty acid import into cell"/>
    <property type="evidence" value="ECO:0007669"/>
    <property type="project" value="TreeGrafter"/>
</dbReference>
<organism evidence="6">
    <name type="scientific">marine sediment metagenome</name>
    <dbReference type="NCBI Taxonomy" id="412755"/>
    <lineage>
        <taxon>unclassified sequences</taxon>
        <taxon>metagenomes</taxon>
        <taxon>ecological metagenomes</taxon>
    </lineage>
</organism>
<dbReference type="GO" id="GO:0005886">
    <property type="term" value="C:plasma membrane"/>
    <property type="evidence" value="ECO:0007669"/>
    <property type="project" value="TreeGrafter"/>
</dbReference>
<comment type="caution">
    <text evidence="6">The sequence shown here is derived from an EMBL/GenBank/DDBJ whole genome shotgun (WGS) entry which is preliminary data.</text>
</comment>
<dbReference type="Pfam" id="PF13193">
    <property type="entry name" value="AMP-binding_C"/>
    <property type="match status" value="1"/>
</dbReference>
<accession>X1EHG9</accession>
<evidence type="ECO:0000256" key="1">
    <source>
        <dbReference type="ARBA" id="ARBA00006432"/>
    </source>
</evidence>
<dbReference type="InterPro" id="IPR045851">
    <property type="entry name" value="AMP-bd_C_sf"/>
</dbReference>
<protein>
    <recommendedName>
        <fullName evidence="5">AMP-binding enzyme C-terminal domain-containing protein</fullName>
    </recommendedName>
</protein>
<evidence type="ECO:0000256" key="2">
    <source>
        <dbReference type="ARBA" id="ARBA00022598"/>
    </source>
</evidence>
<dbReference type="GO" id="GO:0005524">
    <property type="term" value="F:ATP binding"/>
    <property type="evidence" value="ECO:0007669"/>
    <property type="project" value="UniProtKB-KW"/>
</dbReference>
<reference evidence="6" key="1">
    <citation type="journal article" date="2014" name="Front. Microbiol.">
        <title>High frequency of phylogenetically diverse reductive dehalogenase-homologous genes in deep subseafloor sedimentary metagenomes.</title>
        <authorList>
            <person name="Kawai M."/>
            <person name="Futagami T."/>
            <person name="Toyoda A."/>
            <person name="Takaki Y."/>
            <person name="Nishi S."/>
            <person name="Hori S."/>
            <person name="Arai W."/>
            <person name="Tsubouchi T."/>
            <person name="Morono Y."/>
            <person name="Uchiyama I."/>
            <person name="Ito T."/>
            <person name="Fujiyama A."/>
            <person name="Inagaki F."/>
            <person name="Takami H."/>
        </authorList>
    </citation>
    <scope>NUCLEOTIDE SEQUENCE</scope>
    <source>
        <strain evidence="6">Expedition CK06-06</strain>
    </source>
</reference>
<name>X1EHG9_9ZZZZ</name>
<sequence>PFRNERGRMKKVKKGEVGLLLGQITDPDNFYMYKDEKATEKKVFRDALRKGDMYINTGDLLRDIGYGHVQFVDRLGDTFRWKGENVSTEEVESVINSFEQIDMCCVYGILIPHTEGRAGMVSIIKRTDEEFDFIGLLNFLQKYLPNYAVPKFIRFIDEFSFTATHKIQKVKLKKEGYNINELNDSVFVLLPKSTEYVPLTKEIYQGILEGKYLF</sequence>
<feature type="domain" description="AMP-binding enzyme C-terminal" evidence="5">
    <location>
        <begin position="90"/>
        <end position="166"/>
    </location>
</feature>
<evidence type="ECO:0000259" key="5">
    <source>
        <dbReference type="Pfam" id="PF13193"/>
    </source>
</evidence>
<dbReference type="FunFam" id="3.30.300.30:FF:000020">
    <property type="entry name" value="Long-chain fatty acid transporter"/>
    <property type="match status" value="1"/>
</dbReference>
<dbReference type="SUPFAM" id="SSF56801">
    <property type="entry name" value="Acetyl-CoA synthetase-like"/>
    <property type="match status" value="1"/>
</dbReference>
<feature type="non-terminal residue" evidence="6">
    <location>
        <position position="1"/>
    </location>
</feature>
<keyword evidence="4" id="KW-0067">ATP-binding</keyword>
<dbReference type="PANTHER" id="PTHR43107">
    <property type="entry name" value="LONG-CHAIN FATTY ACID TRANSPORT PROTEIN"/>
    <property type="match status" value="1"/>
</dbReference>
<proteinExistence type="inferred from homology"/>
<dbReference type="InterPro" id="IPR025110">
    <property type="entry name" value="AMP-bd_C"/>
</dbReference>
<dbReference type="PANTHER" id="PTHR43107:SF15">
    <property type="entry name" value="FATTY ACID TRANSPORT PROTEIN 3, ISOFORM A"/>
    <property type="match status" value="1"/>
</dbReference>
<evidence type="ECO:0000256" key="4">
    <source>
        <dbReference type="ARBA" id="ARBA00022840"/>
    </source>
</evidence>
<keyword evidence="3" id="KW-0547">Nucleotide-binding</keyword>
<evidence type="ECO:0000313" key="6">
    <source>
        <dbReference type="EMBL" id="GAH16554.1"/>
    </source>
</evidence>
<dbReference type="GO" id="GO:0004467">
    <property type="term" value="F:long-chain fatty acid-CoA ligase activity"/>
    <property type="evidence" value="ECO:0007669"/>
    <property type="project" value="TreeGrafter"/>
</dbReference>
<keyword evidence="2" id="KW-0436">Ligase</keyword>
<gene>
    <name evidence="6" type="ORF">S01H4_56850</name>
</gene>
<dbReference type="AlphaFoldDB" id="X1EHG9"/>
<comment type="similarity">
    <text evidence="1">Belongs to the ATP-dependent AMP-binding enzyme family.</text>
</comment>
<dbReference type="EMBL" id="BART01032993">
    <property type="protein sequence ID" value="GAH16554.1"/>
    <property type="molecule type" value="Genomic_DNA"/>
</dbReference>
<evidence type="ECO:0000256" key="3">
    <source>
        <dbReference type="ARBA" id="ARBA00022741"/>
    </source>
</evidence>
<dbReference type="Gene3D" id="3.30.300.30">
    <property type="match status" value="1"/>
</dbReference>
<dbReference type="GO" id="GO:0005324">
    <property type="term" value="F:long-chain fatty acid transmembrane transporter activity"/>
    <property type="evidence" value="ECO:0007669"/>
    <property type="project" value="TreeGrafter"/>
</dbReference>